<evidence type="ECO:0000313" key="1">
    <source>
        <dbReference type="EMBL" id="MPC91823.1"/>
    </source>
</evidence>
<gene>
    <name evidence="1" type="ORF">E2C01_086883</name>
</gene>
<accession>A0A5B7JBS3</accession>
<dbReference type="Proteomes" id="UP000324222">
    <property type="component" value="Unassembled WGS sequence"/>
</dbReference>
<organism evidence="1 2">
    <name type="scientific">Portunus trituberculatus</name>
    <name type="common">Swimming crab</name>
    <name type="synonym">Neptunus trituberculatus</name>
    <dbReference type="NCBI Taxonomy" id="210409"/>
    <lineage>
        <taxon>Eukaryota</taxon>
        <taxon>Metazoa</taxon>
        <taxon>Ecdysozoa</taxon>
        <taxon>Arthropoda</taxon>
        <taxon>Crustacea</taxon>
        <taxon>Multicrustacea</taxon>
        <taxon>Malacostraca</taxon>
        <taxon>Eumalacostraca</taxon>
        <taxon>Eucarida</taxon>
        <taxon>Decapoda</taxon>
        <taxon>Pleocyemata</taxon>
        <taxon>Brachyura</taxon>
        <taxon>Eubrachyura</taxon>
        <taxon>Portunoidea</taxon>
        <taxon>Portunidae</taxon>
        <taxon>Portuninae</taxon>
        <taxon>Portunus</taxon>
    </lineage>
</organism>
<evidence type="ECO:0000313" key="2">
    <source>
        <dbReference type="Proteomes" id="UP000324222"/>
    </source>
</evidence>
<keyword evidence="2" id="KW-1185">Reference proteome</keyword>
<proteinExistence type="predicted"/>
<sequence length="31" mass="3164">MGSLSAPPHSLFICSSSSNRSPAKAGVTLFL</sequence>
<dbReference type="AlphaFoldDB" id="A0A5B7JBS3"/>
<dbReference type="EMBL" id="VSRR010089101">
    <property type="protein sequence ID" value="MPC91823.1"/>
    <property type="molecule type" value="Genomic_DNA"/>
</dbReference>
<reference evidence="1 2" key="1">
    <citation type="submission" date="2019-05" db="EMBL/GenBank/DDBJ databases">
        <title>Another draft genome of Portunus trituberculatus and its Hox gene families provides insights of decapod evolution.</title>
        <authorList>
            <person name="Jeong J.-H."/>
            <person name="Song I."/>
            <person name="Kim S."/>
            <person name="Choi T."/>
            <person name="Kim D."/>
            <person name="Ryu S."/>
            <person name="Kim W."/>
        </authorList>
    </citation>
    <scope>NUCLEOTIDE SEQUENCE [LARGE SCALE GENOMIC DNA]</scope>
    <source>
        <tissue evidence="1">Muscle</tissue>
    </source>
</reference>
<protein>
    <submittedName>
        <fullName evidence="1">Uncharacterized protein</fullName>
    </submittedName>
</protein>
<name>A0A5B7JBS3_PORTR</name>
<comment type="caution">
    <text evidence="1">The sequence shown here is derived from an EMBL/GenBank/DDBJ whole genome shotgun (WGS) entry which is preliminary data.</text>
</comment>